<comment type="subunit">
    <text evidence="10">Homodimer. Heterotetramer of two MnmE and two MnmG subunits.</text>
</comment>
<feature type="binding site" evidence="10">
    <location>
        <position position="21"/>
    </location>
    <ligand>
        <name>(6S)-5-formyl-5,6,7,8-tetrahydrofolate</name>
        <dbReference type="ChEBI" id="CHEBI:57457"/>
    </ligand>
</feature>
<keyword evidence="2 10" id="KW-0963">Cytoplasm</keyword>
<evidence type="ECO:0000313" key="14">
    <source>
        <dbReference type="Proteomes" id="UP000594464"/>
    </source>
</evidence>
<sequence>MQDTIVALATPPGEGGLAVIRISGPRSLEIARAFFHRADRRSLDAVKSHRACFGEIRDADGTCIDEAVFTFFQGPKSYTAEDVVELAVHGGVFVSAKVLELAQAKGARLAGPGEFTRRAFVNGRLDLSQAEAVSDIISAASDQALKTAVSQLKGALSEKLNELFQDALQLLSQLEAAIDFPEDDLKLAHSDEILKSAEALIERLHRLAATYDQGKIIHEGARVILAGKPNAGKSSLLNALLQEDRAIVTPYSGTTRDLLEERARINNIHVNLIDSAGLRENPEEIEKIGIERARAALADADLILLVFDGSQALDDNDRLLMQTVAGKQSLLLINKNDLTQELDAEALQTELKKAPLFLSAATGEGLDALRQAIYDHCAPQLKESIIITRKRHQEGLELAAQALERAAESVRNQLSEEFTAVDVHIALDHLGAIVGKNFSDDLLDLIFGQFCIGK</sequence>
<feature type="binding site" evidence="10">
    <location>
        <position position="85"/>
    </location>
    <ligand>
        <name>(6S)-5-formyl-5,6,7,8-tetrahydrofolate</name>
        <dbReference type="ChEBI" id="CHEBI:57457"/>
    </ligand>
</feature>
<evidence type="ECO:0000313" key="13">
    <source>
        <dbReference type="EMBL" id="QPJ64410.1"/>
    </source>
</evidence>
<dbReference type="InterPro" id="IPR027266">
    <property type="entry name" value="TrmE/GcvT-like"/>
</dbReference>
<dbReference type="InterPro" id="IPR018948">
    <property type="entry name" value="GTP-bd_TrmE_N"/>
</dbReference>
<dbReference type="FunFam" id="3.40.50.300:FF:001376">
    <property type="entry name" value="tRNA modification GTPase MnmE"/>
    <property type="match status" value="1"/>
</dbReference>
<evidence type="ECO:0000256" key="9">
    <source>
        <dbReference type="ARBA" id="ARBA00023134"/>
    </source>
</evidence>
<dbReference type="InterPro" id="IPR006073">
    <property type="entry name" value="GTP-bd"/>
</dbReference>
<feature type="binding site" evidence="10">
    <location>
        <position position="124"/>
    </location>
    <ligand>
        <name>(6S)-5-formyl-5,6,7,8-tetrahydrofolate</name>
        <dbReference type="ChEBI" id="CHEBI:57457"/>
    </ligand>
</feature>
<dbReference type="HAMAP" id="MF_00379">
    <property type="entry name" value="GTPase_MnmE"/>
    <property type="match status" value="1"/>
</dbReference>
<dbReference type="NCBIfam" id="TIGR00231">
    <property type="entry name" value="small_GTP"/>
    <property type="match status" value="1"/>
</dbReference>
<dbReference type="EMBL" id="CP048620">
    <property type="protein sequence ID" value="QPJ64410.1"/>
    <property type="molecule type" value="Genomic_DNA"/>
</dbReference>
<comment type="subcellular location">
    <subcellularLocation>
        <location evidence="10">Cytoplasm</location>
    </subcellularLocation>
</comment>
<dbReference type="Pfam" id="PF12631">
    <property type="entry name" value="MnmE_helical"/>
    <property type="match status" value="1"/>
</dbReference>
<dbReference type="CDD" id="cd14858">
    <property type="entry name" value="TrmE_N"/>
    <property type="match status" value="1"/>
</dbReference>
<evidence type="ECO:0000259" key="12">
    <source>
        <dbReference type="PROSITE" id="PS51709"/>
    </source>
</evidence>
<dbReference type="GO" id="GO:0005829">
    <property type="term" value="C:cytosol"/>
    <property type="evidence" value="ECO:0007669"/>
    <property type="project" value="TreeGrafter"/>
</dbReference>
<reference evidence="14" key="1">
    <citation type="submission" date="2020-02" db="EMBL/GenBank/DDBJ databases">
        <title>Genomic and physiological characterization of two novel Nitrospinaceae genera.</title>
        <authorList>
            <person name="Mueller A.J."/>
            <person name="Jung M.-Y."/>
            <person name="Strachan C.R."/>
            <person name="Herbold C.W."/>
            <person name="Kirkegaard R.H."/>
            <person name="Daims H."/>
        </authorList>
    </citation>
    <scope>NUCLEOTIDE SEQUENCE [LARGE SCALE GENOMIC DNA]</scope>
</reference>
<dbReference type="PROSITE" id="PS51709">
    <property type="entry name" value="G_TRME"/>
    <property type="match status" value="1"/>
</dbReference>
<protein>
    <recommendedName>
        <fullName evidence="10">tRNA modification GTPase MnmE</fullName>
        <ecNumber evidence="10">3.6.-.-</ecNumber>
    </recommendedName>
</protein>
<dbReference type="PANTHER" id="PTHR42714">
    <property type="entry name" value="TRNA MODIFICATION GTPASE GTPBP3"/>
    <property type="match status" value="1"/>
</dbReference>
<organism evidence="13 14">
    <name type="scientific">Candidatus Nitrohelix vancouverensis</name>
    <dbReference type="NCBI Taxonomy" id="2705534"/>
    <lineage>
        <taxon>Bacteria</taxon>
        <taxon>Pseudomonadati</taxon>
        <taxon>Nitrospinota/Tectimicrobiota group</taxon>
        <taxon>Nitrospinota</taxon>
        <taxon>Nitrospinia</taxon>
        <taxon>Nitrospinales</taxon>
        <taxon>Nitrospinaceae</taxon>
        <taxon>Candidatus Nitrohelix</taxon>
    </lineage>
</organism>
<evidence type="ECO:0000256" key="5">
    <source>
        <dbReference type="ARBA" id="ARBA00022741"/>
    </source>
</evidence>
<keyword evidence="9 10" id="KW-0342">GTP-binding</keyword>
<dbReference type="Gene3D" id="3.40.50.300">
    <property type="entry name" value="P-loop containing nucleotide triphosphate hydrolases"/>
    <property type="match status" value="1"/>
</dbReference>
<name>A0A7T0G2J5_9BACT</name>
<feature type="binding site" evidence="10">
    <location>
        <position position="255"/>
    </location>
    <ligand>
        <name>Mg(2+)</name>
        <dbReference type="ChEBI" id="CHEBI:18420"/>
    </ligand>
</feature>
<evidence type="ECO:0000256" key="7">
    <source>
        <dbReference type="ARBA" id="ARBA00022842"/>
    </source>
</evidence>
<evidence type="ECO:0000256" key="10">
    <source>
        <dbReference type="HAMAP-Rule" id="MF_00379"/>
    </source>
</evidence>
<comment type="similarity">
    <text evidence="1 10 11">Belongs to the TRAFAC class TrmE-Era-EngA-EngB-Septin-like GTPase superfamily. TrmE GTPase family.</text>
</comment>
<dbReference type="Gene3D" id="1.20.120.430">
    <property type="entry name" value="tRNA modification GTPase MnmE domain 2"/>
    <property type="match status" value="1"/>
</dbReference>
<evidence type="ECO:0000256" key="2">
    <source>
        <dbReference type="ARBA" id="ARBA00022490"/>
    </source>
</evidence>
<gene>
    <name evidence="10 13" type="primary">mnmE</name>
    <name evidence="10" type="synonym">trmE</name>
    <name evidence="13" type="ORF">G3M78_02955</name>
</gene>
<dbReference type="InterPro" id="IPR027417">
    <property type="entry name" value="P-loop_NTPase"/>
</dbReference>
<dbReference type="InterPro" id="IPR031168">
    <property type="entry name" value="G_TrmE"/>
</dbReference>
<dbReference type="InterPro" id="IPR027368">
    <property type="entry name" value="MnmE_dom2"/>
</dbReference>
<dbReference type="GO" id="GO:0030488">
    <property type="term" value="P:tRNA methylation"/>
    <property type="evidence" value="ECO:0007669"/>
    <property type="project" value="TreeGrafter"/>
</dbReference>
<feature type="domain" description="TrmE-type G" evidence="12">
    <location>
        <begin position="220"/>
        <end position="378"/>
    </location>
</feature>
<feature type="binding site" evidence="10">
    <location>
        <begin position="249"/>
        <end position="255"/>
    </location>
    <ligand>
        <name>GTP</name>
        <dbReference type="ChEBI" id="CHEBI:37565"/>
    </ligand>
</feature>
<keyword evidence="8 10" id="KW-0630">Potassium</keyword>
<dbReference type="InterPro" id="IPR005225">
    <property type="entry name" value="Small_GTP-bd"/>
</dbReference>
<feature type="binding site" evidence="10">
    <location>
        <position position="234"/>
    </location>
    <ligand>
        <name>Mg(2+)</name>
        <dbReference type="ChEBI" id="CHEBI:18420"/>
    </ligand>
</feature>
<dbReference type="GO" id="GO:0046872">
    <property type="term" value="F:metal ion binding"/>
    <property type="evidence" value="ECO:0007669"/>
    <property type="project" value="UniProtKB-KW"/>
</dbReference>
<keyword evidence="3 10" id="KW-0819">tRNA processing</keyword>
<accession>A0A7T0G2J5</accession>
<dbReference type="Proteomes" id="UP000594464">
    <property type="component" value="Chromosome"/>
</dbReference>
<keyword evidence="4 10" id="KW-0479">Metal-binding</keyword>
<dbReference type="InterPro" id="IPR004520">
    <property type="entry name" value="GTPase_MnmE"/>
</dbReference>
<dbReference type="Pfam" id="PF10396">
    <property type="entry name" value="TrmE_N"/>
    <property type="match status" value="1"/>
</dbReference>
<dbReference type="GO" id="GO:0005525">
    <property type="term" value="F:GTP binding"/>
    <property type="evidence" value="ECO:0007669"/>
    <property type="project" value="UniProtKB-UniRule"/>
</dbReference>
<dbReference type="GO" id="GO:0002098">
    <property type="term" value="P:tRNA wobble uridine modification"/>
    <property type="evidence" value="ECO:0007669"/>
    <property type="project" value="TreeGrafter"/>
</dbReference>
<dbReference type="Gene3D" id="3.30.1360.120">
    <property type="entry name" value="Probable tRNA modification gtpase trme, domain 1"/>
    <property type="match status" value="1"/>
</dbReference>
<feature type="binding site" evidence="10">
    <location>
        <begin position="230"/>
        <end position="235"/>
    </location>
    <ligand>
        <name>GTP</name>
        <dbReference type="ChEBI" id="CHEBI:37565"/>
    </ligand>
</feature>
<proteinExistence type="inferred from homology"/>
<dbReference type="GO" id="GO:0003924">
    <property type="term" value="F:GTPase activity"/>
    <property type="evidence" value="ECO:0007669"/>
    <property type="project" value="UniProtKB-UniRule"/>
</dbReference>
<evidence type="ECO:0000256" key="4">
    <source>
        <dbReference type="ARBA" id="ARBA00022723"/>
    </source>
</evidence>
<feature type="binding site" evidence="10">
    <location>
        <position position="454"/>
    </location>
    <ligand>
        <name>(6S)-5-formyl-5,6,7,8-tetrahydrofolate</name>
        <dbReference type="ChEBI" id="CHEBI:57457"/>
    </ligand>
</feature>
<comment type="caution">
    <text evidence="10">Lacks conserved residue(s) required for the propagation of feature annotation.</text>
</comment>
<evidence type="ECO:0000256" key="8">
    <source>
        <dbReference type="ARBA" id="ARBA00022958"/>
    </source>
</evidence>
<dbReference type="InterPro" id="IPR025867">
    <property type="entry name" value="MnmE_helical"/>
</dbReference>
<evidence type="ECO:0000256" key="11">
    <source>
        <dbReference type="RuleBase" id="RU003313"/>
    </source>
</evidence>
<keyword evidence="7 10" id="KW-0460">Magnesium</keyword>
<dbReference type="CDD" id="cd04164">
    <property type="entry name" value="trmE"/>
    <property type="match status" value="1"/>
</dbReference>
<evidence type="ECO:0000256" key="6">
    <source>
        <dbReference type="ARBA" id="ARBA00022801"/>
    </source>
</evidence>
<dbReference type="Pfam" id="PF01926">
    <property type="entry name" value="MMR_HSR1"/>
    <property type="match status" value="1"/>
</dbReference>
<feature type="binding site" evidence="10">
    <location>
        <begin position="274"/>
        <end position="277"/>
    </location>
    <ligand>
        <name>GTP</name>
        <dbReference type="ChEBI" id="CHEBI:37565"/>
    </ligand>
</feature>
<dbReference type="AlphaFoldDB" id="A0A7T0G2J5"/>
<dbReference type="SUPFAM" id="SSF116878">
    <property type="entry name" value="TrmE connector domain"/>
    <property type="match status" value="1"/>
</dbReference>
<dbReference type="SUPFAM" id="SSF52540">
    <property type="entry name" value="P-loop containing nucleoside triphosphate hydrolases"/>
    <property type="match status" value="1"/>
</dbReference>
<dbReference type="NCBIfam" id="TIGR00450">
    <property type="entry name" value="mnmE_trmE_thdF"/>
    <property type="match status" value="1"/>
</dbReference>
<keyword evidence="5 10" id="KW-0547">Nucleotide-binding</keyword>
<evidence type="ECO:0000256" key="1">
    <source>
        <dbReference type="ARBA" id="ARBA00011043"/>
    </source>
</evidence>
<dbReference type="PANTHER" id="PTHR42714:SF2">
    <property type="entry name" value="TRNA MODIFICATION GTPASE GTPBP3, MITOCHONDRIAL"/>
    <property type="match status" value="1"/>
</dbReference>
<dbReference type="EC" id="3.6.-.-" evidence="10"/>
<dbReference type="NCBIfam" id="NF003661">
    <property type="entry name" value="PRK05291.1-3"/>
    <property type="match status" value="1"/>
</dbReference>
<dbReference type="KEGG" id="nva:G3M78_02955"/>
<keyword evidence="6 10" id="KW-0378">Hydrolase</keyword>
<comment type="function">
    <text evidence="10">Exhibits a very high intrinsic GTPase hydrolysis rate. Involved in the addition of a carboxymethylaminomethyl (cmnm) group at the wobble position (U34) of certain tRNAs, forming tRNA-cmnm(5)s(2)U34.</text>
</comment>
<evidence type="ECO:0000256" key="3">
    <source>
        <dbReference type="ARBA" id="ARBA00022694"/>
    </source>
</evidence>
<comment type="cofactor">
    <cofactor evidence="10">
        <name>K(+)</name>
        <dbReference type="ChEBI" id="CHEBI:29103"/>
    </cofactor>
    <text evidence="10">Binds 1 potassium ion per subunit.</text>
</comment>